<proteinExistence type="predicted"/>
<feature type="compositionally biased region" description="Polar residues" evidence="1">
    <location>
        <begin position="25"/>
        <end position="45"/>
    </location>
</feature>
<protein>
    <submittedName>
        <fullName evidence="3">Winged helix-turn-helix transcriptional regulator</fullName>
    </submittedName>
</protein>
<organism evidence="3 4">
    <name type="scientific">Nocardia bovistercoris</name>
    <dbReference type="NCBI Taxonomy" id="2785916"/>
    <lineage>
        <taxon>Bacteria</taxon>
        <taxon>Bacillati</taxon>
        <taxon>Actinomycetota</taxon>
        <taxon>Actinomycetes</taxon>
        <taxon>Mycobacteriales</taxon>
        <taxon>Nocardiaceae</taxon>
        <taxon>Nocardia</taxon>
    </lineage>
</organism>
<sequence length="184" mass="19339">MKKINTVVALAVIAITVATACATTSDTGGNTAANPSEPTAPTLTGQDIGEANGALDALLEDALADTGVTIREYLVLRTLGRQSPRPARDFYDYLVGQRQLKLDASTAVDTVRGLEDRGLVTGVDPEATALTLTPEGVDLDAALAARAAPIATQVFGEMNPTDLQTAHRVLRDIIDRSRALRASR</sequence>
<dbReference type="InterPro" id="IPR036390">
    <property type="entry name" value="WH_DNA-bd_sf"/>
</dbReference>
<feature type="signal peptide" evidence="2">
    <location>
        <begin position="1"/>
        <end position="20"/>
    </location>
</feature>
<evidence type="ECO:0000256" key="1">
    <source>
        <dbReference type="SAM" id="MobiDB-lite"/>
    </source>
</evidence>
<dbReference type="Gene3D" id="1.10.10.10">
    <property type="entry name" value="Winged helix-like DNA-binding domain superfamily/Winged helix DNA-binding domain"/>
    <property type="match status" value="1"/>
</dbReference>
<dbReference type="AlphaFoldDB" id="A0A931N7K5"/>
<evidence type="ECO:0000256" key="2">
    <source>
        <dbReference type="SAM" id="SignalP"/>
    </source>
</evidence>
<evidence type="ECO:0000313" key="3">
    <source>
        <dbReference type="EMBL" id="MBH0781716.1"/>
    </source>
</evidence>
<feature type="region of interest" description="Disordered" evidence="1">
    <location>
        <begin position="25"/>
        <end position="46"/>
    </location>
</feature>
<dbReference type="EMBL" id="JADMLG010000028">
    <property type="protein sequence ID" value="MBH0781716.1"/>
    <property type="molecule type" value="Genomic_DNA"/>
</dbReference>
<keyword evidence="2" id="KW-0732">Signal</keyword>
<reference evidence="3" key="1">
    <citation type="submission" date="2020-11" db="EMBL/GenBank/DDBJ databases">
        <title>Nocardia NEAU-351.nov., a novel actinomycete isolated from the cow dung.</title>
        <authorList>
            <person name="Zhang X."/>
        </authorList>
    </citation>
    <scope>NUCLEOTIDE SEQUENCE</scope>
    <source>
        <strain evidence="3">NEAU-351</strain>
    </source>
</reference>
<evidence type="ECO:0000313" key="4">
    <source>
        <dbReference type="Proteomes" id="UP000655751"/>
    </source>
</evidence>
<dbReference type="InterPro" id="IPR036388">
    <property type="entry name" value="WH-like_DNA-bd_sf"/>
</dbReference>
<dbReference type="RefSeq" id="WP_196153999.1">
    <property type="nucleotide sequence ID" value="NZ_JADMLG010000028.1"/>
</dbReference>
<feature type="chain" id="PRO_5039203442" evidence="2">
    <location>
        <begin position="21"/>
        <end position="184"/>
    </location>
</feature>
<dbReference type="Proteomes" id="UP000655751">
    <property type="component" value="Unassembled WGS sequence"/>
</dbReference>
<dbReference type="PROSITE" id="PS51257">
    <property type="entry name" value="PROKAR_LIPOPROTEIN"/>
    <property type="match status" value="1"/>
</dbReference>
<accession>A0A931N7K5</accession>
<dbReference type="SUPFAM" id="SSF46785">
    <property type="entry name" value="Winged helix' DNA-binding domain"/>
    <property type="match status" value="1"/>
</dbReference>
<comment type="caution">
    <text evidence="3">The sequence shown here is derived from an EMBL/GenBank/DDBJ whole genome shotgun (WGS) entry which is preliminary data.</text>
</comment>
<name>A0A931N7K5_9NOCA</name>
<gene>
    <name evidence="3" type="ORF">IT779_36125</name>
</gene>
<keyword evidence="4" id="KW-1185">Reference proteome</keyword>